<evidence type="ECO:0000256" key="5">
    <source>
        <dbReference type="ARBA" id="ARBA00023014"/>
    </source>
</evidence>
<dbReference type="InterPro" id="IPR010280">
    <property type="entry name" value="U5_MeTrfase_fam"/>
</dbReference>
<evidence type="ECO:0000313" key="8">
    <source>
        <dbReference type="Proteomes" id="UP000281343"/>
    </source>
</evidence>
<keyword evidence="1" id="KW-0479">Metal-binding</keyword>
<dbReference type="GO" id="GO:0051539">
    <property type="term" value="F:4 iron, 4 sulfur cluster binding"/>
    <property type="evidence" value="ECO:0007669"/>
    <property type="project" value="UniProtKB-KW"/>
</dbReference>
<dbReference type="InterPro" id="IPR029063">
    <property type="entry name" value="SAM-dependent_MTases_sf"/>
</dbReference>
<dbReference type="InterPro" id="IPR012340">
    <property type="entry name" value="NA-bd_OB-fold"/>
</dbReference>
<dbReference type="Pfam" id="PF05958">
    <property type="entry name" value="tRNA_U5-meth_tr"/>
    <property type="match status" value="1"/>
</dbReference>
<dbReference type="RefSeq" id="WP_121897497.1">
    <property type="nucleotide sequence ID" value="NZ_RCNT01000003.1"/>
</dbReference>
<feature type="binding site" evidence="6">
    <location>
        <position position="332"/>
    </location>
    <ligand>
        <name>S-adenosyl-L-methionine</name>
        <dbReference type="ChEBI" id="CHEBI:59789"/>
    </ligand>
</feature>
<gene>
    <name evidence="7" type="ORF">D9R08_07955</name>
</gene>
<keyword evidence="4 6" id="KW-0949">S-adenosyl-L-methionine</keyword>
<protein>
    <submittedName>
        <fullName evidence="7">Class I SAM-dependent RNA methyltransferase</fullName>
    </submittedName>
</protein>
<dbReference type="OrthoDB" id="9804590at2"/>
<name>A0A3L9Y905_9RHOB</name>
<keyword evidence="8" id="KW-1185">Reference proteome</keyword>
<reference evidence="7 8" key="1">
    <citation type="submission" date="2018-10" db="EMBL/GenBank/DDBJ databases">
        <authorList>
            <person name="Jung H.S."/>
            <person name="Jeon C.O."/>
        </authorList>
    </citation>
    <scope>NUCLEOTIDE SEQUENCE [LARGE SCALE GENOMIC DNA]</scope>
    <source>
        <strain evidence="7 8">MA-7-27</strain>
    </source>
</reference>
<sequence length="412" mass="44167">MLEIERLGHHGDGIAPGPVYVPLTLPGEIVDGTVLNGRLEDARILTPSAERVRAPCPHFRSCGGCSLQHASDRFLADWKEDVVRKALAAQGLETDFRPIHVSPARSRRRATLAGKRTKKAAMVGFHARKSDTIVPIRDCFVLHPDLLAVIPALEEITRLGGSRSATLSFALTLSEAGIDCAVTGGKPLDGTLRMSLPRYIGRFARLAWDGETVFTGAQPTQEFGPAKVAPPPGAFLQATKDGEVALLAAVREATGSAMQIADLFAGCGTFALPLALAASVHAVEGDGEMIAALDRGLRLATGLKPLTTETRDLFRRPLLADELARFDAVLIDPPRAGAEAQTREIATAQVPRVAMVSCNPVTFARDAKTLIKAGYRLNWVQVVDQFRWSPHVELAASLTLPHIEAKPKKGQG</sequence>
<keyword evidence="2 6" id="KW-0489">Methyltransferase</keyword>
<organism evidence="7 8">
    <name type="scientific">Rhodophyticola porphyridii</name>
    <dbReference type="NCBI Taxonomy" id="1852017"/>
    <lineage>
        <taxon>Bacteria</taxon>
        <taxon>Pseudomonadati</taxon>
        <taxon>Pseudomonadota</taxon>
        <taxon>Alphaproteobacteria</taxon>
        <taxon>Rhodobacterales</taxon>
        <taxon>Roseobacteraceae</taxon>
        <taxon>Rhodophyticola</taxon>
    </lineage>
</organism>
<evidence type="ECO:0000256" key="2">
    <source>
        <dbReference type="ARBA" id="ARBA00022603"/>
    </source>
</evidence>
<dbReference type="PANTHER" id="PTHR11061">
    <property type="entry name" value="RNA M5U METHYLTRANSFERASE"/>
    <property type="match status" value="1"/>
</dbReference>
<dbReference type="GO" id="GO:0070475">
    <property type="term" value="P:rRNA base methylation"/>
    <property type="evidence" value="ECO:0007669"/>
    <property type="project" value="TreeGrafter"/>
</dbReference>
<keyword evidence="5" id="KW-0411">Iron-sulfur</keyword>
<dbReference type="PANTHER" id="PTHR11061:SF49">
    <property type="entry name" value="23S RRNA (URACIL(1939)-C(5))-METHYLTRANSFERASE RLMD"/>
    <property type="match status" value="1"/>
</dbReference>
<accession>A0A3L9Y905</accession>
<proteinExistence type="inferred from homology"/>
<feature type="binding site" evidence="6">
    <location>
        <position position="264"/>
    </location>
    <ligand>
        <name>S-adenosyl-L-methionine</name>
        <dbReference type="ChEBI" id="CHEBI:59789"/>
    </ligand>
</feature>
<dbReference type="Gene3D" id="2.40.50.1070">
    <property type="match status" value="1"/>
</dbReference>
<dbReference type="AlphaFoldDB" id="A0A3L9Y905"/>
<evidence type="ECO:0000256" key="1">
    <source>
        <dbReference type="ARBA" id="ARBA00022485"/>
    </source>
</evidence>
<dbReference type="SUPFAM" id="SSF53335">
    <property type="entry name" value="S-adenosyl-L-methionine-dependent methyltransferases"/>
    <property type="match status" value="1"/>
</dbReference>
<keyword evidence="1" id="KW-0408">Iron</keyword>
<dbReference type="CDD" id="cd02440">
    <property type="entry name" value="AdoMet_MTases"/>
    <property type="match status" value="1"/>
</dbReference>
<comment type="similarity">
    <text evidence="6">Belongs to the class I-like SAM-binding methyltransferase superfamily. RNA M5U methyltransferase family.</text>
</comment>
<keyword evidence="3 6" id="KW-0808">Transferase</keyword>
<dbReference type="Gene3D" id="3.40.50.150">
    <property type="entry name" value="Vaccinia Virus protein VP39"/>
    <property type="match status" value="1"/>
</dbReference>
<dbReference type="EMBL" id="RCNT01000003">
    <property type="protein sequence ID" value="RMA42713.1"/>
    <property type="molecule type" value="Genomic_DNA"/>
</dbReference>
<dbReference type="Gene3D" id="2.40.50.140">
    <property type="entry name" value="Nucleic acid-binding proteins"/>
    <property type="match status" value="1"/>
</dbReference>
<comment type="caution">
    <text evidence="7">The sequence shown here is derived from an EMBL/GenBank/DDBJ whole genome shotgun (WGS) entry which is preliminary data.</text>
</comment>
<keyword evidence="1" id="KW-0004">4Fe-4S</keyword>
<dbReference type="Proteomes" id="UP000281343">
    <property type="component" value="Unassembled WGS sequence"/>
</dbReference>
<dbReference type="PROSITE" id="PS51687">
    <property type="entry name" value="SAM_MT_RNA_M5U"/>
    <property type="match status" value="1"/>
</dbReference>
<feature type="active site" description="Nucleophile" evidence="6">
    <location>
        <position position="358"/>
    </location>
</feature>
<feature type="binding site" evidence="6">
    <location>
        <position position="284"/>
    </location>
    <ligand>
        <name>S-adenosyl-L-methionine</name>
        <dbReference type="ChEBI" id="CHEBI:59789"/>
    </ligand>
</feature>
<evidence type="ECO:0000256" key="6">
    <source>
        <dbReference type="PROSITE-ProRule" id="PRU01024"/>
    </source>
</evidence>
<evidence type="ECO:0000313" key="7">
    <source>
        <dbReference type="EMBL" id="RMA42713.1"/>
    </source>
</evidence>
<feature type="binding site" evidence="6">
    <location>
        <position position="237"/>
    </location>
    <ligand>
        <name>S-adenosyl-L-methionine</name>
        <dbReference type="ChEBI" id="CHEBI:59789"/>
    </ligand>
</feature>
<dbReference type="GO" id="GO:0070041">
    <property type="term" value="F:rRNA (uridine-C5-)-methyltransferase activity"/>
    <property type="evidence" value="ECO:0007669"/>
    <property type="project" value="TreeGrafter"/>
</dbReference>
<evidence type="ECO:0000256" key="3">
    <source>
        <dbReference type="ARBA" id="ARBA00022679"/>
    </source>
</evidence>
<evidence type="ECO:0000256" key="4">
    <source>
        <dbReference type="ARBA" id="ARBA00022691"/>
    </source>
</evidence>